<proteinExistence type="predicted"/>
<protein>
    <recommendedName>
        <fullName evidence="4">Transmembrane protein</fullName>
    </recommendedName>
</protein>
<organism evidence="2 3">
    <name type="scientific">Klebsiella pneumoniae</name>
    <dbReference type="NCBI Taxonomy" id="573"/>
    <lineage>
        <taxon>Bacteria</taxon>
        <taxon>Pseudomonadati</taxon>
        <taxon>Pseudomonadota</taxon>
        <taxon>Gammaproteobacteria</taxon>
        <taxon>Enterobacterales</taxon>
        <taxon>Enterobacteriaceae</taxon>
        <taxon>Klebsiella/Raoultella group</taxon>
        <taxon>Klebsiella</taxon>
        <taxon>Klebsiella pneumoniae complex</taxon>
    </lineage>
</organism>
<evidence type="ECO:0000313" key="3">
    <source>
        <dbReference type="Proteomes" id="UP000325127"/>
    </source>
</evidence>
<name>A0A5C2LJD3_KLEPN</name>
<dbReference type="EMBL" id="CP043670">
    <property type="protein sequence ID" value="QEP92466.1"/>
    <property type="molecule type" value="Genomic_DNA"/>
</dbReference>
<keyword evidence="1" id="KW-0472">Membrane</keyword>
<keyword evidence="1" id="KW-1133">Transmembrane helix</keyword>
<sequence length="128" mass="14488">MTKFRTTLYLEVSLSISPICRTFTSRNHPLLTASKPPLWQTRARFFNRPRNFITDKDTENAQICANIGNHFFGNVVFSALGIVWLRFFLLVFYGCGGVFVRAPLSFDTQLLGKLWCASSSAGLYPSQL</sequence>
<feature type="transmembrane region" description="Helical" evidence="1">
    <location>
        <begin position="75"/>
        <end position="100"/>
    </location>
</feature>
<dbReference type="Proteomes" id="UP000325127">
    <property type="component" value="Chromosome"/>
</dbReference>
<evidence type="ECO:0008006" key="4">
    <source>
        <dbReference type="Google" id="ProtNLM"/>
    </source>
</evidence>
<evidence type="ECO:0000256" key="1">
    <source>
        <dbReference type="SAM" id="Phobius"/>
    </source>
</evidence>
<dbReference type="AlphaFoldDB" id="A0A5C2LJD3"/>
<gene>
    <name evidence="2" type="ORF">FZ928_11280</name>
</gene>
<accession>A0A5C2LJD3</accession>
<reference evidence="2 3" key="1">
    <citation type="submission" date="2019-08" db="EMBL/GenBank/DDBJ databases">
        <title>Emergence of NDM-5-producing hypervirulent Klebsiella pneumoniae from clinical infections.</title>
        <authorList>
            <person name="Shen Z."/>
            <person name="Zhang H."/>
            <person name="Li M."/>
        </authorList>
    </citation>
    <scope>NUCLEOTIDE SEQUENCE [LARGE SCALE GENOMIC DNA]</scope>
    <source>
        <strain evidence="2 3">RJ18-01</strain>
    </source>
</reference>
<keyword evidence="1" id="KW-0812">Transmembrane</keyword>
<evidence type="ECO:0000313" key="2">
    <source>
        <dbReference type="EMBL" id="QEP92466.1"/>
    </source>
</evidence>